<comment type="caution">
    <text evidence="3">The sequence shown here is derived from an EMBL/GenBank/DDBJ whole genome shotgun (WGS) entry which is preliminary data.</text>
</comment>
<gene>
    <name evidence="3" type="ORF">C2845_PM17G11710</name>
</gene>
<feature type="transmembrane region" description="Helical" evidence="1">
    <location>
        <begin position="46"/>
        <end position="66"/>
    </location>
</feature>
<accession>A0A3L6Q284</accession>
<reference evidence="4" key="1">
    <citation type="journal article" date="2019" name="Nat. Commun.">
        <title>The genome of broomcorn millet.</title>
        <authorList>
            <person name="Zou C."/>
            <person name="Miki D."/>
            <person name="Li D."/>
            <person name="Tang Q."/>
            <person name="Xiao L."/>
            <person name="Rajput S."/>
            <person name="Deng P."/>
            <person name="Jia W."/>
            <person name="Huang R."/>
            <person name="Zhang M."/>
            <person name="Sun Y."/>
            <person name="Hu J."/>
            <person name="Fu X."/>
            <person name="Schnable P.S."/>
            <person name="Li F."/>
            <person name="Zhang H."/>
            <person name="Feng B."/>
            <person name="Zhu X."/>
            <person name="Liu R."/>
            <person name="Schnable J.C."/>
            <person name="Zhu J.-K."/>
            <person name="Zhang H."/>
        </authorList>
    </citation>
    <scope>NUCLEOTIDE SEQUENCE [LARGE SCALE GENOMIC DNA]</scope>
</reference>
<evidence type="ECO:0000313" key="4">
    <source>
        <dbReference type="Proteomes" id="UP000275267"/>
    </source>
</evidence>
<organism evidence="3 4">
    <name type="scientific">Panicum miliaceum</name>
    <name type="common">Proso millet</name>
    <name type="synonym">Broomcorn millet</name>
    <dbReference type="NCBI Taxonomy" id="4540"/>
    <lineage>
        <taxon>Eukaryota</taxon>
        <taxon>Viridiplantae</taxon>
        <taxon>Streptophyta</taxon>
        <taxon>Embryophyta</taxon>
        <taxon>Tracheophyta</taxon>
        <taxon>Spermatophyta</taxon>
        <taxon>Magnoliopsida</taxon>
        <taxon>Liliopsida</taxon>
        <taxon>Poales</taxon>
        <taxon>Poaceae</taxon>
        <taxon>PACMAD clade</taxon>
        <taxon>Panicoideae</taxon>
        <taxon>Panicodae</taxon>
        <taxon>Paniceae</taxon>
        <taxon>Panicinae</taxon>
        <taxon>Panicum</taxon>
        <taxon>Panicum sect. Panicum</taxon>
    </lineage>
</organism>
<dbReference type="PANTHER" id="PTHR31325">
    <property type="entry name" value="OS01G0798800 PROTEIN-RELATED"/>
    <property type="match status" value="1"/>
</dbReference>
<feature type="domain" description="DUF4220" evidence="2">
    <location>
        <begin position="48"/>
        <end position="123"/>
    </location>
</feature>
<name>A0A3L6Q284_PANMI</name>
<dbReference type="InterPro" id="IPR007658">
    <property type="entry name" value="DUF594"/>
</dbReference>
<keyword evidence="1" id="KW-1133">Transmembrane helix</keyword>
<dbReference type="EMBL" id="PQIB02000014">
    <property type="protein sequence ID" value="RLM70075.1"/>
    <property type="molecule type" value="Genomic_DNA"/>
</dbReference>
<dbReference type="Proteomes" id="UP000275267">
    <property type="component" value="Unassembled WGS sequence"/>
</dbReference>
<evidence type="ECO:0000259" key="2">
    <source>
        <dbReference type="Pfam" id="PF13968"/>
    </source>
</evidence>
<evidence type="ECO:0000256" key="1">
    <source>
        <dbReference type="SAM" id="Phobius"/>
    </source>
</evidence>
<dbReference type="AlphaFoldDB" id="A0A3L6Q284"/>
<keyword evidence="1" id="KW-0472">Membrane</keyword>
<sequence>MGFKEAVLWWEEWQLRLLVLSLFIQFFLFFAGILRKNCIPSWFRLLIWLAYLGSDAVAIYALATFFNRNKEQGWVSSHGSSKSVQLLWAPILLMHLGGQNGITAYNIEDNELWRRHVLTTVSQPWDLKRASINSLVDSSRSKQNGEIHSLHQYVGTVRQYFLAGHGGQPADDSKSNELKVEKLYDLLVDIAPSYSDRYSCLKHLVHNGEKAHRLLRSLPVFNYESSRMKAYNDINVKITYTLLVVEIVEVLMSPLMLLRNVCKDNVDQLWCMKPSKSSRDITELIHGYIAKGWMEHHIKDIATYREFNANRGNWTLKMKGCGISLEWSLRRPFDESVLLWHLATDFCFHRKATPPSHEAACRCREMSNYMAYPLFVNPEMLITGARRNLFKAAYREIKRVLREEVSPGDDGSMNTPVGEKELTLKILEQVMVIDGSGTPHDARWLAHYLMELCSEGEDKTWRVIQGVWVEMLCFSAGRCRGYLHAKSLGKGGEYLSYVWLLMSYMGMETLSERMQRMEVQEAAEEEEAWRQSRRPYISTNGRRSDNNV</sequence>
<protein>
    <recommendedName>
        <fullName evidence="2">DUF4220 domain-containing protein</fullName>
    </recommendedName>
</protein>
<keyword evidence="4" id="KW-1185">Reference proteome</keyword>
<evidence type="ECO:0000313" key="3">
    <source>
        <dbReference type="EMBL" id="RLM70075.1"/>
    </source>
</evidence>
<dbReference type="OrthoDB" id="602251at2759"/>
<keyword evidence="1" id="KW-0812">Transmembrane</keyword>
<feature type="transmembrane region" description="Helical" evidence="1">
    <location>
        <begin position="13"/>
        <end position="34"/>
    </location>
</feature>
<dbReference type="Pfam" id="PF13968">
    <property type="entry name" value="DUF4220"/>
    <property type="match status" value="1"/>
</dbReference>
<proteinExistence type="predicted"/>
<dbReference type="InterPro" id="IPR025315">
    <property type="entry name" value="DUF4220"/>
</dbReference>
<dbReference type="Pfam" id="PF04578">
    <property type="entry name" value="DUF594"/>
    <property type="match status" value="1"/>
</dbReference>
<dbReference type="STRING" id="4540.A0A3L6Q284"/>